<feature type="compositionally biased region" description="Basic and acidic residues" evidence="1">
    <location>
        <begin position="181"/>
        <end position="200"/>
    </location>
</feature>
<gene>
    <name evidence="2" type="ORF">AVDCRST_MAG61-2555</name>
</gene>
<feature type="region of interest" description="Disordered" evidence="1">
    <location>
        <begin position="1"/>
        <end position="257"/>
    </location>
</feature>
<feature type="compositionally biased region" description="Low complexity" evidence="1">
    <location>
        <begin position="20"/>
        <end position="32"/>
    </location>
</feature>
<feature type="compositionally biased region" description="Basic residues" evidence="1">
    <location>
        <begin position="151"/>
        <end position="166"/>
    </location>
</feature>
<evidence type="ECO:0000256" key="1">
    <source>
        <dbReference type="SAM" id="MobiDB-lite"/>
    </source>
</evidence>
<feature type="compositionally biased region" description="Basic and acidic residues" evidence="1">
    <location>
        <begin position="79"/>
        <end position="93"/>
    </location>
</feature>
<keyword evidence="2" id="KW-0560">Oxidoreductase</keyword>
<dbReference type="AlphaFoldDB" id="A0A6J4L6A9"/>
<accession>A0A6J4L6A9</accession>
<feature type="compositionally biased region" description="Low complexity" evidence="1">
    <location>
        <begin position="237"/>
        <end position="257"/>
    </location>
</feature>
<name>A0A6J4L6A9_9ACTN</name>
<proteinExistence type="predicted"/>
<protein>
    <submittedName>
        <fullName evidence="2">Branched-chain alpha-keto acid dehydrogenase, E1 component, beta subunit</fullName>
        <ecNumber evidence="2">1.2.4.4</ecNumber>
    </submittedName>
</protein>
<organism evidence="2">
    <name type="scientific">uncultured Friedmanniella sp</name>
    <dbReference type="NCBI Taxonomy" id="335381"/>
    <lineage>
        <taxon>Bacteria</taxon>
        <taxon>Bacillati</taxon>
        <taxon>Actinomycetota</taxon>
        <taxon>Actinomycetes</taxon>
        <taxon>Propionibacteriales</taxon>
        <taxon>Nocardioidaceae</taxon>
        <taxon>Friedmanniella</taxon>
        <taxon>environmental samples</taxon>
    </lineage>
</organism>
<feature type="compositionally biased region" description="Basic and acidic residues" evidence="1">
    <location>
        <begin position="39"/>
        <end position="52"/>
    </location>
</feature>
<reference evidence="2" key="1">
    <citation type="submission" date="2020-02" db="EMBL/GenBank/DDBJ databases">
        <authorList>
            <person name="Meier V. D."/>
        </authorList>
    </citation>
    <scope>NUCLEOTIDE SEQUENCE</scope>
    <source>
        <strain evidence="2">AVDCRST_MAG61</strain>
    </source>
</reference>
<feature type="compositionally biased region" description="Low complexity" evidence="1">
    <location>
        <begin position="119"/>
        <end position="132"/>
    </location>
</feature>
<evidence type="ECO:0000313" key="2">
    <source>
        <dbReference type="EMBL" id="CAA9325063.1"/>
    </source>
</evidence>
<dbReference type="EMBL" id="CADCTT010000314">
    <property type="protein sequence ID" value="CAA9325063.1"/>
    <property type="molecule type" value="Genomic_DNA"/>
</dbReference>
<sequence length="257" mass="27622">RDGHPRLPAGVRDPVRRLRLPGLRPDRQPGGQAALPDAWRAEHPDGHPDPLRRRDRRRRAPQRVARELLRAHRRAQGRQLRDAGGRLLDDPAGRRLGRPGRLPRAEAPLPRAGRGGRVGDAAAAARRLGAARGPRRHAAGLRPDGQDLPGRRRGRGRRGSRPRGRRPALVVPAGHGRRRHLGPEDRPGGRGARGADDAGAGRRAGRPGHRGVLLLPGGAGAAGRRLRHPVPAEQGRGRLPARPGPGARHGRPLAGLL</sequence>
<feature type="non-terminal residue" evidence="2">
    <location>
        <position position="257"/>
    </location>
</feature>
<feature type="non-terminal residue" evidence="2">
    <location>
        <position position="1"/>
    </location>
</feature>
<dbReference type="GO" id="GO:0003863">
    <property type="term" value="F:branched-chain 2-oxo acid dehydrogenase activity"/>
    <property type="evidence" value="ECO:0007669"/>
    <property type="project" value="UniProtKB-EC"/>
</dbReference>
<dbReference type="EC" id="1.2.4.4" evidence="2"/>